<feature type="domain" description="Cyclin-like" evidence="5">
    <location>
        <begin position="107"/>
        <end position="211"/>
    </location>
</feature>
<organism evidence="6 7">
    <name type="scientific">Diplocarpon coronariae</name>
    <dbReference type="NCBI Taxonomy" id="2795749"/>
    <lineage>
        <taxon>Eukaryota</taxon>
        <taxon>Fungi</taxon>
        <taxon>Dikarya</taxon>
        <taxon>Ascomycota</taxon>
        <taxon>Pezizomycotina</taxon>
        <taxon>Leotiomycetes</taxon>
        <taxon>Helotiales</taxon>
        <taxon>Drepanopezizaceae</taxon>
        <taxon>Diplocarpon</taxon>
    </lineage>
</organism>
<evidence type="ECO:0000313" key="7">
    <source>
        <dbReference type="Proteomes" id="UP000242519"/>
    </source>
</evidence>
<feature type="region of interest" description="Disordered" evidence="4">
    <location>
        <begin position="1"/>
        <end position="60"/>
    </location>
</feature>
<dbReference type="Pfam" id="PF00134">
    <property type="entry name" value="Cyclin_N"/>
    <property type="match status" value="1"/>
</dbReference>
<dbReference type="InterPro" id="IPR013763">
    <property type="entry name" value="Cyclin-like_dom"/>
</dbReference>
<sequence>MTAVERYRPSHHFLSNARSTLPRTNSSSNPITKHRDIPPAVPSPPRLSRNSPPQKPRQVATQTLTDTMAVDQMAQWLFTEEELKATPSMCDGLDPAEERSRRAKGVNFIIQTGILLKLPQITIGVASTFFHRFFMRRSMVEKHGGLHHYSIAATALFLATKTEECCRKTKEIVIAVAKVAQKNASLIIDEQSKEYWRWRDAMLLYEELMLEVLTFDLVIKTPYSILFNALKQFNFEDNKHIRNVAWAFVNDSTMTMMSLAMTPQDIAVGALYFAIKFHRETIADEEESGSPWWSVLGGTPEKIVQAVGLMNEFWSDNPLRRPENPYAGYTSSSEDLDRTRRRAGSDASSIICPPSINGDAQYTPKKKSPEQTAEKSEENGMKRKESETEIEEGEELEPESKRPRTEDHVSDGSAIAEVEPGEVDSEPTSS</sequence>
<name>A0A218YV78_9HELO</name>
<dbReference type="OrthoDB" id="25002at2759"/>
<keyword evidence="7" id="KW-1185">Reference proteome</keyword>
<dbReference type="EMBL" id="MZNU01000361">
    <property type="protein sequence ID" value="OWO99396.1"/>
    <property type="molecule type" value="Genomic_DNA"/>
</dbReference>
<gene>
    <name evidence="6" type="ORF">B2J93_8793</name>
</gene>
<evidence type="ECO:0000256" key="1">
    <source>
        <dbReference type="ARBA" id="ARBA00008638"/>
    </source>
</evidence>
<accession>A0A218YV78</accession>
<dbReference type="STRING" id="503106.A0A218YV78"/>
<dbReference type="Gene3D" id="1.10.472.10">
    <property type="entry name" value="Cyclin-like"/>
    <property type="match status" value="2"/>
</dbReference>
<evidence type="ECO:0000256" key="2">
    <source>
        <dbReference type="ARBA" id="ARBA00014912"/>
    </source>
</evidence>
<protein>
    <recommendedName>
        <fullName evidence="2">RNA polymerase II holoenzyme cyclin-like subunit</fullName>
    </recommendedName>
</protein>
<feature type="compositionally biased region" description="Acidic residues" evidence="4">
    <location>
        <begin position="388"/>
        <end position="397"/>
    </location>
</feature>
<dbReference type="InterPro" id="IPR043198">
    <property type="entry name" value="Cyclin/Ssn8"/>
</dbReference>
<dbReference type="PANTHER" id="PTHR10026">
    <property type="entry name" value="CYCLIN"/>
    <property type="match status" value="1"/>
</dbReference>
<comment type="caution">
    <text evidence="6">The sequence shown here is derived from an EMBL/GenBank/DDBJ whole genome shotgun (WGS) entry which is preliminary data.</text>
</comment>
<dbReference type="InterPro" id="IPR036915">
    <property type="entry name" value="Cyclin-like_sf"/>
</dbReference>
<evidence type="ECO:0000313" key="6">
    <source>
        <dbReference type="EMBL" id="OWO99396.1"/>
    </source>
</evidence>
<evidence type="ECO:0000259" key="5">
    <source>
        <dbReference type="SMART" id="SM00385"/>
    </source>
</evidence>
<dbReference type="InParanoid" id="A0A218YV78"/>
<dbReference type="AlphaFoldDB" id="A0A218YV78"/>
<feature type="compositionally biased region" description="Acidic residues" evidence="4">
    <location>
        <begin position="419"/>
        <end position="430"/>
    </location>
</feature>
<evidence type="ECO:0000256" key="4">
    <source>
        <dbReference type="SAM" id="MobiDB-lite"/>
    </source>
</evidence>
<feature type="compositionally biased region" description="Polar residues" evidence="4">
    <location>
        <begin position="16"/>
        <end position="31"/>
    </location>
</feature>
<proteinExistence type="inferred from homology"/>
<evidence type="ECO:0000256" key="3">
    <source>
        <dbReference type="RuleBase" id="RU000383"/>
    </source>
</evidence>
<feature type="compositionally biased region" description="Basic and acidic residues" evidence="4">
    <location>
        <begin position="398"/>
        <end position="410"/>
    </location>
</feature>
<feature type="region of interest" description="Disordered" evidence="4">
    <location>
        <begin position="320"/>
        <end position="430"/>
    </location>
</feature>
<comment type="similarity">
    <text evidence="1">Belongs to the cyclin family. Cyclin C subfamily.</text>
</comment>
<dbReference type="SUPFAM" id="SSF47954">
    <property type="entry name" value="Cyclin-like"/>
    <property type="match status" value="2"/>
</dbReference>
<feature type="compositionally biased region" description="Basic and acidic residues" evidence="4">
    <location>
        <begin position="367"/>
        <end position="387"/>
    </location>
</feature>
<keyword evidence="3" id="KW-0195">Cyclin</keyword>
<dbReference type="InterPro" id="IPR006671">
    <property type="entry name" value="Cyclin_N"/>
</dbReference>
<dbReference type="CDD" id="cd20546">
    <property type="entry name" value="CYCLIN_SpCG1C_ScCTK2-like_rpt2"/>
    <property type="match status" value="1"/>
</dbReference>
<dbReference type="GO" id="GO:0006357">
    <property type="term" value="P:regulation of transcription by RNA polymerase II"/>
    <property type="evidence" value="ECO:0007669"/>
    <property type="project" value="InterPro"/>
</dbReference>
<dbReference type="GO" id="GO:0016538">
    <property type="term" value="F:cyclin-dependent protein serine/threonine kinase regulator activity"/>
    <property type="evidence" value="ECO:0007669"/>
    <property type="project" value="InterPro"/>
</dbReference>
<dbReference type="SMART" id="SM00385">
    <property type="entry name" value="CYCLIN"/>
    <property type="match status" value="2"/>
</dbReference>
<dbReference type="FunFam" id="1.10.472.10:FF:000072">
    <property type="entry name" value="Cyclin Pch1"/>
    <property type="match status" value="1"/>
</dbReference>
<feature type="domain" description="Cyclin-like" evidence="5">
    <location>
        <begin position="224"/>
        <end position="312"/>
    </location>
</feature>
<dbReference type="Proteomes" id="UP000242519">
    <property type="component" value="Unassembled WGS sequence"/>
</dbReference>
<reference evidence="6 7" key="1">
    <citation type="submission" date="2017-04" db="EMBL/GenBank/DDBJ databases">
        <title>Draft genome sequence of Marssonina coronaria NL1: causal agent of apple blotch.</title>
        <authorList>
            <person name="Cheng Q."/>
        </authorList>
    </citation>
    <scope>NUCLEOTIDE SEQUENCE [LARGE SCALE GENOMIC DNA]</scope>
    <source>
        <strain evidence="6 7">NL1</strain>
    </source>
</reference>